<evidence type="ECO:0000256" key="2">
    <source>
        <dbReference type="ARBA" id="ARBA00006448"/>
    </source>
</evidence>
<feature type="transmembrane region" description="Helical" evidence="7">
    <location>
        <begin position="12"/>
        <end position="35"/>
    </location>
</feature>
<dbReference type="Pfam" id="PF04239">
    <property type="entry name" value="DUF421"/>
    <property type="match status" value="1"/>
</dbReference>
<feature type="transmembrane region" description="Helical" evidence="7">
    <location>
        <begin position="42"/>
        <end position="66"/>
    </location>
</feature>
<dbReference type="InterPro" id="IPR023090">
    <property type="entry name" value="UPF0702_alpha/beta_dom_sf"/>
</dbReference>
<dbReference type="PANTHER" id="PTHR34582:SF6">
    <property type="entry name" value="UPF0702 TRANSMEMBRANE PROTEIN YCAP"/>
    <property type="match status" value="1"/>
</dbReference>
<accession>A0A2Y9AL90</accession>
<dbReference type="PANTHER" id="PTHR34582">
    <property type="entry name" value="UPF0702 TRANSMEMBRANE PROTEIN YCAP"/>
    <property type="match status" value="1"/>
</dbReference>
<name>A0A2Y9AL90_9MICO</name>
<dbReference type="Gene3D" id="3.30.240.20">
    <property type="entry name" value="bsu07140 like domains"/>
    <property type="match status" value="1"/>
</dbReference>
<evidence type="ECO:0000313" key="9">
    <source>
        <dbReference type="EMBL" id="SSA45194.1"/>
    </source>
</evidence>
<reference evidence="9 10" key="1">
    <citation type="submission" date="2016-10" db="EMBL/GenBank/DDBJ databases">
        <authorList>
            <person name="Cai Z."/>
        </authorList>
    </citation>
    <scope>NUCLEOTIDE SEQUENCE [LARGE SCALE GENOMIC DNA]</scope>
    <source>
        <strain evidence="9 10">CGMCC 1.10826</strain>
    </source>
</reference>
<keyword evidence="4 7" id="KW-0812">Transmembrane</keyword>
<evidence type="ECO:0000256" key="5">
    <source>
        <dbReference type="ARBA" id="ARBA00022989"/>
    </source>
</evidence>
<dbReference type="Proteomes" id="UP000250222">
    <property type="component" value="Unassembled WGS sequence"/>
</dbReference>
<comment type="similarity">
    <text evidence="2">Belongs to the UPF0702 family.</text>
</comment>
<evidence type="ECO:0000256" key="3">
    <source>
        <dbReference type="ARBA" id="ARBA00022475"/>
    </source>
</evidence>
<dbReference type="InterPro" id="IPR007353">
    <property type="entry name" value="DUF421"/>
</dbReference>
<protein>
    <submittedName>
        <fullName evidence="9">Uncharacterized membrane protein YcaP, DUF421 family</fullName>
    </submittedName>
</protein>
<evidence type="ECO:0000313" key="10">
    <source>
        <dbReference type="Proteomes" id="UP000250222"/>
    </source>
</evidence>
<keyword evidence="10" id="KW-1185">Reference proteome</keyword>
<evidence type="ECO:0000256" key="7">
    <source>
        <dbReference type="SAM" id="Phobius"/>
    </source>
</evidence>
<dbReference type="AlphaFoldDB" id="A0A2Y9AL90"/>
<dbReference type="GO" id="GO:0005886">
    <property type="term" value="C:plasma membrane"/>
    <property type="evidence" value="ECO:0007669"/>
    <property type="project" value="UniProtKB-SubCell"/>
</dbReference>
<evidence type="ECO:0000256" key="1">
    <source>
        <dbReference type="ARBA" id="ARBA00004651"/>
    </source>
</evidence>
<evidence type="ECO:0000259" key="8">
    <source>
        <dbReference type="Pfam" id="PF04239"/>
    </source>
</evidence>
<feature type="transmembrane region" description="Helical" evidence="7">
    <location>
        <begin position="72"/>
        <end position="92"/>
    </location>
</feature>
<comment type="subcellular location">
    <subcellularLocation>
        <location evidence="1">Cell membrane</location>
        <topology evidence="1">Multi-pass membrane protein</topology>
    </subcellularLocation>
</comment>
<dbReference type="OrthoDB" id="3266405at2"/>
<gene>
    <name evidence="9" type="ORF">SAMN05216184_11253</name>
</gene>
<evidence type="ECO:0000256" key="4">
    <source>
        <dbReference type="ARBA" id="ARBA00022692"/>
    </source>
</evidence>
<keyword evidence="3" id="KW-1003">Cell membrane</keyword>
<keyword evidence="6 7" id="KW-0472">Membrane</keyword>
<dbReference type="RefSeq" id="WP_110853249.1">
    <property type="nucleotide sequence ID" value="NZ_QKLZ01000012.1"/>
</dbReference>
<feature type="domain" description="YetF C-terminal" evidence="8">
    <location>
        <begin position="98"/>
        <end position="163"/>
    </location>
</feature>
<dbReference type="EMBL" id="UETB01000012">
    <property type="protein sequence ID" value="SSA45194.1"/>
    <property type="molecule type" value="Genomic_DNA"/>
</dbReference>
<sequence length="186" mass="19522">MDVQELVGNLGISAGAAVSVVVSTTVLYLSFIVLTRSLGQRVLAGFSGFDIVVVIVLGAVLGRAILGHSPTLAAGLIAVVTLLALEGALGWMSSRPRWERLANNAPVLLMAGSEVLWRELRRTHVTESQLRSRLRQAGIRSDAEVAAVVLEPTGTLSVLRRGEPIAPAMLGGVRGAERMPPGLLGT</sequence>
<organism evidence="9 10">
    <name type="scientific">Georgenia satyanarayanai</name>
    <dbReference type="NCBI Taxonomy" id="860221"/>
    <lineage>
        <taxon>Bacteria</taxon>
        <taxon>Bacillati</taxon>
        <taxon>Actinomycetota</taxon>
        <taxon>Actinomycetes</taxon>
        <taxon>Micrococcales</taxon>
        <taxon>Bogoriellaceae</taxon>
        <taxon>Georgenia</taxon>
    </lineage>
</organism>
<evidence type="ECO:0000256" key="6">
    <source>
        <dbReference type="ARBA" id="ARBA00023136"/>
    </source>
</evidence>
<keyword evidence="5 7" id="KW-1133">Transmembrane helix</keyword>
<proteinExistence type="inferred from homology"/>